<evidence type="ECO:0000313" key="4">
    <source>
        <dbReference type="Proteomes" id="UP001607302"/>
    </source>
</evidence>
<dbReference type="Proteomes" id="UP001607302">
    <property type="component" value="Unassembled WGS sequence"/>
</dbReference>
<evidence type="ECO:0000313" key="3">
    <source>
        <dbReference type="EMBL" id="KAL2736863.1"/>
    </source>
</evidence>
<feature type="region of interest" description="Disordered" evidence="1">
    <location>
        <begin position="85"/>
        <end position="111"/>
    </location>
</feature>
<dbReference type="EMBL" id="JAUDFV010000052">
    <property type="protein sequence ID" value="KAL2736863.1"/>
    <property type="molecule type" value="Genomic_DNA"/>
</dbReference>
<accession>A0ABD2BS93</accession>
<comment type="caution">
    <text evidence="2">The sequence shown here is derived from an EMBL/GenBank/DDBJ whole genome shotgun (WGS) entry which is preliminary data.</text>
</comment>
<feature type="region of interest" description="Disordered" evidence="1">
    <location>
        <begin position="147"/>
        <end position="171"/>
    </location>
</feature>
<dbReference type="AlphaFoldDB" id="A0ABD2BS93"/>
<evidence type="ECO:0000256" key="1">
    <source>
        <dbReference type="SAM" id="MobiDB-lite"/>
    </source>
</evidence>
<sequence>MYLLNTSTELETDLNNSNIVLNDHYLGKYIRYTLAENRVCKPITTDLASNNIPLIKIANNGDSFSIQQQQSFDIESRQKRITNLAGNPTMEREMETDSESSQNWKSVKTSNKKRKVMKSKKLCRIDYDLKPQDKWLLDKISPTNSFDLLPEEDNGPLEPAIKKKNTPQPKPSPIHIEAQMIEPLFKFLKEAVGNSYTLKQFQNNQIKIQADTTNVY</sequence>
<protein>
    <submittedName>
        <fullName evidence="2">Nucleic-acid-binding protein from mobile element jockey-like</fullName>
    </submittedName>
</protein>
<feature type="non-terminal residue" evidence="2">
    <location>
        <position position="216"/>
    </location>
</feature>
<name>A0ABD2BS93_VESSQ</name>
<dbReference type="EMBL" id="JAUDFV010000064">
    <property type="protein sequence ID" value="KAL2735651.1"/>
    <property type="molecule type" value="Genomic_DNA"/>
</dbReference>
<organism evidence="2 4">
    <name type="scientific">Vespula squamosa</name>
    <name type="common">Southern yellow jacket</name>
    <name type="synonym">Wasp</name>
    <dbReference type="NCBI Taxonomy" id="30214"/>
    <lineage>
        <taxon>Eukaryota</taxon>
        <taxon>Metazoa</taxon>
        <taxon>Ecdysozoa</taxon>
        <taxon>Arthropoda</taxon>
        <taxon>Hexapoda</taxon>
        <taxon>Insecta</taxon>
        <taxon>Pterygota</taxon>
        <taxon>Neoptera</taxon>
        <taxon>Endopterygota</taxon>
        <taxon>Hymenoptera</taxon>
        <taxon>Apocrita</taxon>
        <taxon>Aculeata</taxon>
        <taxon>Vespoidea</taxon>
        <taxon>Vespidae</taxon>
        <taxon>Vespinae</taxon>
        <taxon>Vespula</taxon>
    </lineage>
</organism>
<proteinExistence type="predicted"/>
<reference evidence="2 4" key="1">
    <citation type="journal article" date="2024" name="Ann. Entomol. Soc. Am.">
        <title>Genomic analyses of the southern and eastern yellowjacket wasps (Hymenoptera: Vespidae) reveal evolutionary signatures of social life.</title>
        <authorList>
            <person name="Catto M.A."/>
            <person name="Caine P.B."/>
            <person name="Orr S.E."/>
            <person name="Hunt B.G."/>
            <person name="Goodisman M.A.D."/>
        </authorList>
    </citation>
    <scope>NUCLEOTIDE SEQUENCE [LARGE SCALE GENOMIC DNA]</scope>
    <source>
        <strain evidence="2">233</strain>
        <tissue evidence="2">Head and thorax</tissue>
    </source>
</reference>
<keyword evidence="4" id="KW-1185">Reference proteome</keyword>
<gene>
    <name evidence="3" type="ORF">V1478_002396</name>
    <name evidence="2" type="ORF">V1478_003291</name>
</gene>
<evidence type="ECO:0000313" key="2">
    <source>
        <dbReference type="EMBL" id="KAL2735651.1"/>
    </source>
</evidence>